<proteinExistence type="predicted"/>
<protein>
    <submittedName>
        <fullName evidence="2">DUF1275 domain-containing protein</fullName>
    </submittedName>
</protein>
<gene>
    <name evidence="2" type="ORF">N7E81_13960</name>
</gene>
<feature type="transmembrane region" description="Helical" evidence="1">
    <location>
        <begin position="94"/>
        <end position="115"/>
    </location>
</feature>
<keyword evidence="1" id="KW-0472">Membrane</keyword>
<dbReference type="PANTHER" id="PTHR37314">
    <property type="entry name" value="SLR0142 PROTEIN"/>
    <property type="match status" value="1"/>
</dbReference>
<dbReference type="InterPro" id="IPR010699">
    <property type="entry name" value="DUF1275"/>
</dbReference>
<feature type="transmembrane region" description="Helical" evidence="1">
    <location>
        <begin position="185"/>
        <end position="206"/>
    </location>
</feature>
<dbReference type="PANTHER" id="PTHR37314:SF4">
    <property type="entry name" value="UPF0700 TRANSMEMBRANE PROTEIN YOAK"/>
    <property type="match status" value="1"/>
</dbReference>
<dbReference type="Pfam" id="PF06912">
    <property type="entry name" value="DUF1275"/>
    <property type="match status" value="1"/>
</dbReference>
<evidence type="ECO:0000256" key="1">
    <source>
        <dbReference type="SAM" id="Phobius"/>
    </source>
</evidence>
<evidence type="ECO:0000313" key="2">
    <source>
        <dbReference type="EMBL" id="UXX78462.1"/>
    </source>
</evidence>
<evidence type="ECO:0000313" key="3">
    <source>
        <dbReference type="Proteomes" id="UP001062165"/>
    </source>
</evidence>
<keyword evidence="1" id="KW-0812">Transmembrane</keyword>
<dbReference type="RefSeq" id="WP_263050207.1">
    <property type="nucleotide sequence ID" value="NZ_CP106735.1"/>
</dbReference>
<organism evidence="2 3">
    <name type="scientific">Reichenbachiella carrageenanivorans</name>
    <dbReference type="NCBI Taxonomy" id="2979869"/>
    <lineage>
        <taxon>Bacteria</taxon>
        <taxon>Pseudomonadati</taxon>
        <taxon>Bacteroidota</taxon>
        <taxon>Cytophagia</taxon>
        <taxon>Cytophagales</taxon>
        <taxon>Reichenbachiellaceae</taxon>
        <taxon>Reichenbachiella</taxon>
    </lineage>
</organism>
<feature type="transmembrane region" description="Helical" evidence="1">
    <location>
        <begin position="212"/>
        <end position="230"/>
    </location>
</feature>
<sequence length="281" mass="31670">MLRKYSNYRNFVDNIQLGGLTAFSAGMVNVMSVIVFFAFTSNVTGHYAILAQEIAKGNWYEASIALIWISLFFFGNFTSNMLIIHGTSRLGQHLAHALPVMLEIACLIFVGIYLQYFYIETLQETEILVGAMLFAMGLQNGLTASISNFSVKTTHLTGLTTDLGILFSMFTKKEYRENKALVQKAQLLIVIMCCYMAGGIVSGVVYYSIDYYTFYVASLVLCVVILYDYYKLNVTKMIFKAMRLSEVETSPVPEKSNVPPNTRELHTLNKIHQTSQYAQET</sequence>
<name>A0ABY6CX11_9BACT</name>
<reference evidence="2" key="1">
    <citation type="submission" date="2022-10" db="EMBL/GenBank/DDBJ databases">
        <title>Comparative genomics and taxonomic characterization of three novel marine species of genus Reichenbachiella exhibiting antioxidant and polysaccharide degradation activities.</title>
        <authorList>
            <person name="Muhammad N."/>
            <person name="Lee Y.-J."/>
            <person name="Ko J."/>
            <person name="Kim S.-G."/>
        </authorList>
    </citation>
    <scope>NUCLEOTIDE SEQUENCE</scope>
    <source>
        <strain evidence="2">Wsw4-B4</strain>
    </source>
</reference>
<feature type="transmembrane region" description="Helical" evidence="1">
    <location>
        <begin position="127"/>
        <end position="146"/>
    </location>
</feature>
<keyword evidence="3" id="KW-1185">Reference proteome</keyword>
<feature type="transmembrane region" description="Helical" evidence="1">
    <location>
        <begin position="59"/>
        <end position="82"/>
    </location>
</feature>
<keyword evidence="1" id="KW-1133">Transmembrane helix</keyword>
<feature type="transmembrane region" description="Helical" evidence="1">
    <location>
        <begin position="20"/>
        <end position="39"/>
    </location>
</feature>
<dbReference type="EMBL" id="CP106735">
    <property type="protein sequence ID" value="UXX78462.1"/>
    <property type="molecule type" value="Genomic_DNA"/>
</dbReference>
<dbReference type="Proteomes" id="UP001062165">
    <property type="component" value="Chromosome"/>
</dbReference>
<accession>A0ABY6CX11</accession>